<keyword evidence="1" id="KW-0472">Membrane</keyword>
<reference evidence="2 3" key="1">
    <citation type="submission" date="2019-04" db="EMBL/GenBank/DDBJ databases">
        <title>Fungal friends and foes A comparative genomics study of 23 Aspergillus species from section Flavi.</title>
        <authorList>
            <consortium name="DOE Joint Genome Institute"/>
            <person name="Kjaerbolling I."/>
            <person name="Vesth T.C."/>
            <person name="Frisvad J.C."/>
            <person name="Nybo J.L."/>
            <person name="Theobald S."/>
            <person name="Kildgaard S."/>
            <person name="Petersen T.I."/>
            <person name="Kuo A."/>
            <person name="Sato A."/>
            <person name="Lyhne E.K."/>
            <person name="Kogle M.E."/>
            <person name="Wiebenga A."/>
            <person name="Kun R.S."/>
            <person name="Lubbers R.J."/>
            <person name="Makela M.R."/>
            <person name="Barry K."/>
            <person name="Chovatia M."/>
            <person name="Clum A."/>
            <person name="Daum C."/>
            <person name="Haridas S."/>
            <person name="He G."/>
            <person name="LaButti K."/>
            <person name="Lipzen A."/>
            <person name="Mondo S."/>
            <person name="Pangilinan J."/>
            <person name="Riley R."/>
            <person name="Salamov A."/>
            <person name="Simmons B.A."/>
            <person name="Magnuson J.K."/>
            <person name="Henrissat B."/>
            <person name="Mortensen U.H."/>
            <person name="Larsen T.O."/>
            <person name="De vries R.P."/>
            <person name="Grigoriev I.V."/>
            <person name="Machida M."/>
            <person name="Baker S.E."/>
            <person name="Andersen M.R."/>
        </authorList>
    </citation>
    <scope>NUCLEOTIDE SEQUENCE [LARGE SCALE GENOMIC DNA]</scope>
    <source>
        <strain evidence="2 3">CBS 117618</strain>
    </source>
</reference>
<feature type="transmembrane region" description="Helical" evidence="1">
    <location>
        <begin position="61"/>
        <end position="82"/>
    </location>
</feature>
<dbReference type="AlphaFoldDB" id="A0A5N6DKD0"/>
<evidence type="ECO:0000313" key="2">
    <source>
        <dbReference type="EMBL" id="KAB8204983.1"/>
    </source>
</evidence>
<organism evidence="2 3">
    <name type="scientific">Aspergillus parasiticus</name>
    <dbReference type="NCBI Taxonomy" id="5067"/>
    <lineage>
        <taxon>Eukaryota</taxon>
        <taxon>Fungi</taxon>
        <taxon>Dikarya</taxon>
        <taxon>Ascomycota</taxon>
        <taxon>Pezizomycotina</taxon>
        <taxon>Eurotiomycetes</taxon>
        <taxon>Eurotiomycetidae</taxon>
        <taxon>Eurotiales</taxon>
        <taxon>Aspergillaceae</taxon>
        <taxon>Aspergillus</taxon>
        <taxon>Aspergillus subgen. Circumdati</taxon>
    </lineage>
</organism>
<keyword evidence="3" id="KW-1185">Reference proteome</keyword>
<dbReference type="Proteomes" id="UP000326532">
    <property type="component" value="Unassembled WGS sequence"/>
</dbReference>
<dbReference type="VEuPathDB" id="FungiDB:BDV34DRAFT_196308"/>
<dbReference type="EMBL" id="ML734974">
    <property type="protein sequence ID" value="KAB8204983.1"/>
    <property type="molecule type" value="Genomic_DNA"/>
</dbReference>
<keyword evidence="1" id="KW-1133">Transmembrane helix</keyword>
<gene>
    <name evidence="2" type="ORF">BDV34DRAFT_196308</name>
</gene>
<evidence type="ECO:0000313" key="3">
    <source>
        <dbReference type="Proteomes" id="UP000326532"/>
    </source>
</evidence>
<proteinExistence type="predicted"/>
<keyword evidence="1" id="KW-0812">Transmembrane</keyword>
<sequence>MFGSTGLVSYNAWRAARILGRYINGLEHWIQRHRRRFVLESGASPRLLHHSLHIQKEHCNFLSLSFLPVFYFEGLFICWLCVI</sequence>
<evidence type="ECO:0000256" key="1">
    <source>
        <dbReference type="SAM" id="Phobius"/>
    </source>
</evidence>
<name>A0A5N6DKD0_ASPPA</name>
<protein>
    <submittedName>
        <fullName evidence="2">Uncharacterized protein</fullName>
    </submittedName>
</protein>
<accession>A0A5N6DKD0</accession>